<keyword evidence="2" id="KW-0158">Chromosome</keyword>
<name>A0ABX4UVS7_9BURK</name>
<dbReference type="PANTHER" id="PTHR22884">
    <property type="entry name" value="SET DOMAIN PROTEINS"/>
    <property type="match status" value="1"/>
</dbReference>
<accession>A0ABX4UVS7</accession>
<feature type="domain" description="Post-SET" evidence="7">
    <location>
        <begin position="135"/>
        <end position="151"/>
    </location>
</feature>
<evidence type="ECO:0000256" key="2">
    <source>
        <dbReference type="ARBA" id="ARBA00022454"/>
    </source>
</evidence>
<keyword evidence="3" id="KW-0489">Methyltransferase</keyword>
<dbReference type="InterPro" id="IPR046341">
    <property type="entry name" value="SET_dom_sf"/>
</dbReference>
<comment type="subcellular location">
    <subcellularLocation>
        <location evidence="1">Chromosome</location>
    </subcellularLocation>
</comment>
<organism evidence="8 9">
    <name type="scientific">Paraburkholderia rhynchosiae</name>
    <dbReference type="NCBI Taxonomy" id="487049"/>
    <lineage>
        <taxon>Bacteria</taxon>
        <taxon>Pseudomonadati</taxon>
        <taxon>Pseudomonadota</taxon>
        <taxon>Betaproteobacteria</taxon>
        <taxon>Burkholderiales</taxon>
        <taxon>Burkholderiaceae</taxon>
        <taxon>Paraburkholderia</taxon>
    </lineage>
</organism>
<dbReference type="Gene3D" id="2.170.270.10">
    <property type="entry name" value="SET domain"/>
    <property type="match status" value="1"/>
</dbReference>
<dbReference type="RefSeq" id="WP_102635864.1">
    <property type="nucleotide sequence ID" value="NZ_CADIJZ010000034.1"/>
</dbReference>
<dbReference type="SUPFAM" id="SSF82199">
    <property type="entry name" value="SET domain"/>
    <property type="match status" value="1"/>
</dbReference>
<dbReference type="SMART" id="SM00317">
    <property type="entry name" value="SET"/>
    <property type="match status" value="1"/>
</dbReference>
<keyword evidence="9" id="KW-1185">Reference proteome</keyword>
<evidence type="ECO:0000256" key="5">
    <source>
        <dbReference type="ARBA" id="ARBA00022691"/>
    </source>
</evidence>
<feature type="domain" description="SET" evidence="6">
    <location>
        <begin position="10"/>
        <end position="122"/>
    </location>
</feature>
<dbReference type="PROSITE" id="PS50868">
    <property type="entry name" value="POST_SET"/>
    <property type="match status" value="1"/>
</dbReference>
<evidence type="ECO:0000256" key="1">
    <source>
        <dbReference type="ARBA" id="ARBA00004286"/>
    </source>
</evidence>
<gene>
    <name evidence="8" type="ORF">C0Z16_31000</name>
</gene>
<proteinExistence type="predicted"/>
<evidence type="ECO:0000259" key="6">
    <source>
        <dbReference type="PROSITE" id="PS50280"/>
    </source>
</evidence>
<keyword evidence="4" id="KW-0808">Transferase</keyword>
<dbReference type="InterPro" id="IPR001214">
    <property type="entry name" value="SET_dom"/>
</dbReference>
<sequence length="203" mass="22610">MTQTVRNPRPRFVTRRSPVHGRGLFANRVIAAAELICEYKGARITWREVLRRCATDTSGSDHTFYFDVGDGTVIDGGEGGNNARWLNHACTPNCEAEVMDGRVFIRALRDIEPGQELTIDYALTVEGRYTVELRERFRCHCAAPDCRGTMLEKRRASRRKAVESDAVRSSAPEGQAEVAVVPCSAADERVVQRRSQNALPQCG</sequence>
<dbReference type="EMBL" id="PNXY01000035">
    <property type="protein sequence ID" value="PMS24433.1"/>
    <property type="molecule type" value="Genomic_DNA"/>
</dbReference>
<evidence type="ECO:0000256" key="4">
    <source>
        <dbReference type="ARBA" id="ARBA00022679"/>
    </source>
</evidence>
<evidence type="ECO:0000313" key="8">
    <source>
        <dbReference type="EMBL" id="PMS24433.1"/>
    </source>
</evidence>
<reference evidence="8 9" key="1">
    <citation type="submission" date="2018-01" db="EMBL/GenBank/DDBJ databases">
        <title>Whole genome analyses suggest that Burkholderia sensu lato contains two further novel genera in the rhizoxinica-symbiotica group Mycetohabitans gen. nov., and Trinickia gen. nov.: implications for the evolution of diazotrophy and nodulation in the Burkholderiaceae.</title>
        <authorList>
            <person name="Estrada-de los Santos P."/>
            <person name="Palmer M."/>
            <person name="Chavez-Ramirez B."/>
            <person name="Beukes C."/>
            <person name="Steenkamp E.T."/>
            <person name="Hirsch A.M."/>
            <person name="Manyaka P."/>
            <person name="Maluk M."/>
            <person name="Lafos M."/>
            <person name="Crook M."/>
            <person name="Gross E."/>
            <person name="Simon M.F."/>
            <person name="Bueno dos Reis Junior F."/>
            <person name="Poole P.S."/>
            <person name="Venter S.N."/>
            <person name="James E.K."/>
        </authorList>
    </citation>
    <scope>NUCLEOTIDE SEQUENCE [LARGE SCALE GENOMIC DNA]</scope>
    <source>
        <strain evidence="8 9">WSM 3937</strain>
    </source>
</reference>
<protein>
    <submittedName>
        <fullName evidence="8">SET domain-containing protein-lysine N-methyltransferase</fullName>
    </submittedName>
</protein>
<evidence type="ECO:0000259" key="7">
    <source>
        <dbReference type="PROSITE" id="PS50868"/>
    </source>
</evidence>
<dbReference type="InterPro" id="IPR050777">
    <property type="entry name" value="SET2_Histone-Lys_MeTrsfase"/>
</dbReference>
<evidence type="ECO:0000313" key="9">
    <source>
        <dbReference type="Proteomes" id="UP000235659"/>
    </source>
</evidence>
<dbReference type="PROSITE" id="PS50280">
    <property type="entry name" value="SET"/>
    <property type="match status" value="1"/>
</dbReference>
<dbReference type="Proteomes" id="UP000235659">
    <property type="component" value="Unassembled WGS sequence"/>
</dbReference>
<dbReference type="Pfam" id="PF00856">
    <property type="entry name" value="SET"/>
    <property type="match status" value="1"/>
</dbReference>
<keyword evidence="5" id="KW-0949">S-adenosyl-L-methionine</keyword>
<comment type="caution">
    <text evidence="8">The sequence shown here is derived from an EMBL/GenBank/DDBJ whole genome shotgun (WGS) entry which is preliminary data.</text>
</comment>
<dbReference type="InterPro" id="IPR003616">
    <property type="entry name" value="Post-SET_dom"/>
</dbReference>
<evidence type="ECO:0000256" key="3">
    <source>
        <dbReference type="ARBA" id="ARBA00022603"/>
    </source>
</evidence>